<name>G0AP68_BORBD</name>
<evidence type="ECO:0000256" key="1">
    <source>
        <dbReference type="SAM" id="Phobius"/>
    </source>
</evidence>
<keyword evidence="1" id="KW-0472">Membrane</keyword>
<dbReference type="Proteomes" id="UP000001634">
    <property type="component" value="Plasmid lp28-4"/>
</dbReference>
<keyword evidence="1" id="KW-1133">Transmembrane helix</keyword>
<keyword evidence="3" id="KW-1185">Reference proteome</keyword>
<dbReference type="HOGENOM" id="CLU_3340826_0_0_12"/>
<proteinExistence type="predicted"/>
<dbReference type="AlphaFoldDB" id="G0AP68"/>
<feature type="transmembrane region" description="Helical" evidence="1">
    <location>
        <begin position="6"/>
        <end position="31"/>
    </location>
</feature>
<dbReference type="KEGG" id="bbs:BbiDN127_I0009"/>
<keyword evidence="2" id="KW-0614">Plasmid</keyword>
<gene>
    <name evidence="2" type="ordered locus">BbiDN127_I0009</name>
</gene>
<geneLocation type="plasmid" evidence="2 3">
    <name>lp28-4</name>
</geneLocation>
<sequence length="37" mass="4358">MMISHSFYAFSLNFLFSFISFPKMLFNLLVLPIKANK</sequence>
<evidence type="ECO:0000313" key="3">
    <source>
        <dbReference type="Proteomes" id="UP000001634"/>
    </source>
</evidence>
<protein>
    <submittedName>
        <fullName evidence="2">Membrane protein</fullName>
    </submittedName>
</protein>
<organism evidence="2 3">
    <name type="scientific">Borrelia bissettiae (strain DSM 17990 / CIP 109136 / DN127)</name>
    <name type="common">Borreliella bissettiae</name>
    <dbReference type="NCBI Taxonomy" id="521010"/>
    <lineage>
        <taxon>Bacteria</taxon>
        <taxon>Pseudomonadati</taxon>
        <taxon>Spirochaetota</taxon>
        <taxon>Spirochaetia</taxon>
        <taxon>Spirochaetales</taxon>
        <taxon>Borreliaceae</taxon>
        <taxon>Borreliella</taxon>
    </lineage>
</organism>
<dbReference type="EMBL" id="CP002759">
    <property type="protein sequence ID" value="AEL19494.1"/>
    <property type="molecule type" value="Genomic_DNA"/>
</dbReference>
<reference key="1">
    <citation type="submission" date="2011-06" db="EMBL/GenBank/DDBJ databases">
        <authorList>
            <person name="Mongodin E.F."/>
            <person name="Casjens S.R."/>
            <person name="Fraser-Liggett C.M."/>
            <person name="Qiu W.-G."/>
            <person name="Dunn J.J."/>
            <person name="Luft B.J."/>
            <person name="Schutzer S.E."/>
        </authorList>
    </citation>
    <scope>NUCLEOTIDE SEQUENCE</scope>
    <source>
        <strain>DN127</strain>
    </source>
</reference>
<evidence type="ECO:0000313" key="2">
    <source>
        <dbReference type="EMBL" id="AEL19494.1"/>
    </source>
</evidence>
<reference evidence="2 3" key="2">
    <citation type="journal article" date="2012" name="J. Bacteriol.">
        <title>Whole-Genome Sequences of Borrelia bissettii, Borrelia valaisiana, and Borrelia spielmanii.</title>
        <authorList>
            <person name="Schutzer S.E."/>
            <person name="Fraser-Liggett C.M."/>
            <person name="Qiu W.G."/>
            <person name="Kraiczy P."/>
            <person name="Mongodin E.F."/>
            <person name="Dunn J.J."/>
            <person name="Luft B.J."/>
            <person name="Casjens S.R."/>
        </authorList>
    </citation>
    <scope>NUCLEOTIDE SEQUENCE [LARGE SCALE GENOMIC DNA]</scope>
    <source>
        <strain evidence="2 3">DN127</strain>
    </source>
</reference>
<accession>G0AP68</accession>
<keyword evidence="1" id="KW-0812">Transmembrane</keyword>